<reference evidence="3" key="1">
    <citation type="submission" date="2024-06" db="EMBL/GenBank/DDBJ databases">
        <authorList>
            <person name="Liu X."/>
            <person name="Lenzi L."/>
            <person name="Haldenby T S."/>
            <person name="Uol C."/>
        </authorList>
    </citation>
    <scope>NUCLEOTIDE SEQUENCE</scope>
</reference>
<dbReference type="SMART" id="SM00516">
    <property type="entry name" value="SEC14"/>
    <property type="match status" value="1"/>
</dbReference>
<feature type="compositionally biased region" description="Low complexity" evidence="1">
    <location>
        <begin position="376"/>
        <end position="385"/>
    </location>
</feature>
<dbReference type="PANTHER" id="PTHR23324">
    <property type="entry name" value="SEC14 RELATED PROTEIN"/>
    <property type="match status" value="1"/>
</dbReference>
<dbReference type="Gene3D" id="3.40.525.10">
    <property type="entry name" value="CRAL-TRIO lipid binding domain"/>
    <property type="match status" value="1"/>
</dbReference>
<dbReference type="CDD" id="cd00170">
    <property type="entry name" value="SEC14"/>
    <property type="match status" value="1"/>
</dbReference>
<dbReference type="InterPro" id="IPR036865">
    <property type="entry name" value="CRAL-TRIO_dom_sf"/>
</dbReference>
<feature type="region of interest" description="Disordered" evidence="1">
    <location>
        <begin position="350"/>
        <end position="393"/>
    </location>
</feature>
<dbReference type="GO" id="GO:0005737">
    <property type="term" value="C:cytoplasm"/>
    <property type="evidence" value="ECO:0007669"/>
    <property type="project" value="TreeGrafter"/>
</dbReference>
<name>A0AAV2TLN2_CALDB</name>
<evidence type="ECO:0000256" key="1">
    <source>
        <dbReference type="SAM" id="MobiDB-lite"/>
    </source>
</evidence>
<feature type="domain" description="CRAL-TRIO" evidence="2">
    <location>
        <begin position="78"/>
        <end position="251"/>
    </location>
</feature>
<dbReference type="InterPro" id="IPR036598">
    <property type="entry name" value="GOLD_dom_sf"/>
</dbReference>
<evidence type="ECO:0000313" key="3">
    <source>
        <dbReference type="EMBL" id="CAL5137144.1"/>
    </source>
</evidence>
<dbReference type="InterPro" id="IPR011074">
    <property type="entry name" value="CRAL/TRIO_N_dom"/>
</dbReference>
<dbReference type="EMBL" id="CAXLJL010000378">
    <property type="protein sequence ID" value="CAL5137144.1"/>
    <property type="molecule type" value="Genomic_DNA"/>
</dbReference>
<dbReference type="PROSITE" id="PS50191">
    <property type="entry name" value="CRAL_TRIO"/>
    <property type="match status" value="1"/>
</dbReference>
<gene>
    <name evidence="3" type="ORF">CDAUBV1_LOCUS11409</name>
</gene>
<organism evidence="3 4">
    <name type="scientific">Calicophoron daubneyi</name>
    <name type="common">Rumen fluke</name>
    <name type="synonym">Paramphistomum daubneyi</name>
    <dbReference type="NCBI Taxonomy" id="300641"/>
    <lineage>
        <taxon>Eukaryota</taxon>
        <taxon>Metazoa</taxon>
        <taxon>Spiralia</taxon>
        <taxon>Lophotrochozoa</taxon>
        <taxon>Platyhelminthes</taxon>
        <taxon>Trematoda</taxon>
        <taxon>Digenea</taxon>
        <taxon>Plagiorchiida</taxon>
        <taxon>Pronocephalata</taxon>
        <taxon>Paramphistomoidea</taxon>
        <taxon>Paramphistomidae</taxon>
        <taxon>Calicophoron</taxon>
    </lineage>
</organism>
<dbReference type="Gene3D" id="2.60.120.680">
    <property type="entry name" value="GOLD domain"/>
    <property type="match status" value="1"/>
</dbReference>
<dbReference type="SUPFAM" id="SSF52087">
    <property type="entry name" value="CRAL/TRIO domain"/>
    <property type="match status" value="1"/>
</dbReference>
<dbReference type="AlphaFoldDB" id="A0AAV2TLN2"/>
<feature type="region of interest" description="Disordered" evidence="1">
    <location>
        <begin position="513"/>
        <end position="543"/>
    </location>
</feature>
<dbReference type="SUPFAM" id="SSF101576">
    <property type="entry name" value="Supernatant protein factor (SPF), C-terminal domain"/>
    <property type="match status" value="1"/>
</dbReference>
<dbReference type="PRINTS" id="PR00180">
    <property type="entry name" value="CRETINALDHBP"/>
</dbReference>
<accession>A0AAV2TLN2</accession>
<proteinExistence type="predicted"/>
<feature type="compositionally biased region" description="Polar residues" evidence="1">
    <location>
        <begin position="516"/>
        <end position="531"/>
    </location>
</feature>
<dbReference type="PANTHER" id="PTHR23324:SF83">
    <property type="entry name" value="SEC14-LIKE PROTEIN 2"/>
    <property type="match status" value="1"/>
</dbReference>
<dbReference type="SMART" id="SM01100">
    <property type="entry name" value="CRAL_TRIO_N"/>
    <property type="match status" value="1"/>
</dbReference>
<sequence>MDESKYLEQFSDEQMKTIDCLQQRVVDIDRKECQSKAFISRWLRAREWNLDEAEKMLRNDTKWRVENRVDDILDWFRVSEVTRKYFPVSYFGRDKEGHPVTFALIGRMEPKSFWMSERRADFMLSRIYSLEYAAKVLFPECSKREGKYIDKICVLLDLDQMSRKHVTPFSLSLAAEWVTMLEAHYPENLAAAYILNAPRIFNTMFNFFKPFLGPATQAKIHVFTSDYHELSEYLDFDTMPAYYGGKLYDPDGDPRCSSHICWGGPVPESYFLKDETHASNPTDGVISVIASSANTPMIINQNMVSVVIRRSSQCNIPLGLLSPHTKLDLALLCEKWDIKVSITGDSALEVTEASPQKSTSSPRSSISSLTGQIPNSSESSVSDNSGAEKANSTSTVILPPKRVANKTIPYRYHYEIEAPGFYTLIFDNSYSWVRSKKIRYVMQITMPSAMAADDKLAGEEDNTNTDNCKNSEVSGGPEKVNAVQNGDLRIAPPEADLEQSVRNNVNAADKAEVHQCDTQSAVSVNRTQSLDRSSKPRRHSYITGGSTDVNIDILHKICAELFFAQKFTKNEQKPVTPVLTPVPRK</sequence>
<comment type="caution">
    <text evidence="3">The sequence shown here is derived from an EMBL/GenBank/DDBJ whole genome shotgun (WGS) entry which is preliminary data.</text>
</comment>
<feature type="compositionally biased region" description="Polar residues" evidence="1">
    <location>
        <begin position="464"/>
        <end position="473"/>
    </location>
</feature>
<protein>
    <recommendedName>
        <fullName evidence="2">CRAL-TRIO domain-containing protein</fullName>
    </recommendedName>
</protein>
<feature type="region of interest" description="Disordered" evidence="1">
    <location>
        <begin position="456"/>
        <end position="479"/>
    </location>
</feature>
<evidence type="ECO:0000259" key="2">
    <source>
        <dbReference type="PROSITE" id="PS50191"/>
    </source>
</evidence>
<dbReference type="Proteomes" id="UP001497525">
    <property type="component" value="Unassembled WGS sequence"/>
</dbReference>
<dbReference type="InterPro" id="IPR001251">
    <property type="entry name" value="CRAL-TRIO_dom"/>
</dbReference>
<dbReference type="InterPro" id="IPR051064">
    <property type="entry name" value="SEC14/CRAL-TRIO_domain"/>
</dbReference>
<feature type="compositionally biased region" description="Low complexity" evidence="1">
    <location>
        <begin position="354"/>
        <end position="368"/>
    </location>
</feature>
<dbReference type="SUPFAM" id="SSF46938">
    <property type="entry name" value="CRAL/TRIO N-terminal domain"/>
    <property type="match status" value="1"/>
</dbReference>
<evidence type="ECO:0000313" key="4">
    <source>
        <dbReference type="Proteomes" id="UP001497525"/>
    </source>
</evidence>
<dbReference type="Pfam" id="PF00650">
    <property type="entry name" value="CRAL_TRIO"/>
    <property type="match status" value="1"/>
</dbReference>
<dbReference type="InterPro" id="IPR036273">
    <property type="entry name" value="CRAL/TRIO_N_dom_sf"/>
</dbReference>